<reference evidence="1 2" key="1">
    <citation type="submission" date="2019-04" db="EMBL/GenBank/DDBJ databases">
        <title>Isolation and identification of Cellulomonas shaoxiangyii sp. Nov. isolated from feces of the Tibetan antelopes (Pantholops hodgsonii) in the Qinghai-Tibet plateau of China.</title>
        <authorList>
            <person name="Tian Z."/>
        </authorList>
    </citation>
    <scope>NUCLEOTIDE SEQUENCE [LARGE SCALE GENOMIC DNA]</scope>
    <source>
        <strain evidence="1 2">Z28</strain>
    </source>
</reference>
<dbReference type="EMBL" id="CP039291">
    <property type="protein sequence ID" value="QCB93332.1"/>
    <property type="molecule type" value="Genomic_DNA"/>
</dbReference>
<gene>
    <name evidence="1" type="ORF">E5225_06970</name>
</gene>
<proteinExistence type="predicted"/>
<organism evidence="1 2">
    <name type="scientific">Cellulomonas shaoxiangyii</name>
    <dbReference type="NCBI Taxonomy" id="2566013"/>
    <lineage>
        <taxon>Bacteria</taxon>
        <taxon>Bacillati</taxon>
        <taxon>Actinomycetota</taxon>
        <taxon>Actinomycetes</taxon>
        <taxon>Micrococcales</taxon>
        <taxon>Cellulomonadaceae</taxon>
        <taxon>Cellulomonas</taxon>
    </lineage>
</organism>
<name>A0A4P7SH37_9CELL</name>
<sequence length="104" mass="11315">MSGIDLTEALDAATPALWAAVMLRTYDAADADERETARETVRPVITAALPHIDRQVREQIHHLFRATPASQMASVQDGRTQDYYDGVADALYWAAGIARGEAAS</sequence>
<evidence type="ECO:0000313" key="1">
    <source>
        <dbReference type="EMBL" id="QCB93332.1"/>
    </source>
</evidence>
<evidence type="ECO:0000313" key="2">
    <source>
        <dbReference type="Proteomes" id="UP000296469"/>
    </source>
</evidence>
<dbReference type="KEGG" id="celz:E5225_06970"/>
<accession>A0A4P7SH37</accession>
<protein>
    <submittedName>
        <fullName evidence="1">Uncharacterized protein</fullName>
    </submittedName>
</protein>
<dbReference type="Proteomes" id="UP000296469">
    <property type="component" value="Chromosome"/>
</dbReference>
<keyword evidence="2" id="KW-1185">Reference proteome</keyword>
<dbReference type="AlphaFoldDB" id="A0A4P7SH37"/>
<dbReference type="RefSeq" id="WP_135974933.1">
    <property type="nucleotide sequence ID" value="NZ_CP039291.1"/>
</dbReference>